<dbReference type="Pfam" id="PF00196">
    <property type="entry name" value="GerE"/>
    <property type="match status" value="1"/>
</dbReference>
<dbReference type="GO" id="GO:0006355">
    <property type="term" value="P:regulation of DNA-templated transcription"/>
    <property type="evidence" value="ECO:0007669"/>
    <property type="project" value="InterPro"/>
</dbReference>
<dbReference type="CDD" id="cd06170">
    <property type="entry name" value="LuxR_C_like"/>
    <property type="match status" value="1"/>
</dbReference>
<evidence type="ECO:0000259" key="5">
    <source>
        <dbReference type="PROSITE" id="PS50110"/>
    </source>
</evidence>
<name>A0AAW3ZLN2_9GAMM</name>
<dbReference type="CDD" id="cd17535">
    <property type="entry name" value="REC_NarL-like"/>
    <property type="match status" value="1"/>
</dbReference>
<keyword evidence="1 3" id="KW-0597">Phosphoprotein</keyword>
<dbReference type="PRINTS" id="PR00038">
    <property type="entry name" value="HTHLUXR"/>
</dbReference>
<dbReference type="Proteomes" id="UP000613768">
    <property type="component" value="Unassembled WGS sequence"/>
</dbReference>
<protein>
    <submittedName>
        <fullName evidence="6">Response regulator transcription factor</fullName>
    </submittedName>
</protein>
<dbReference type="InterPro" id="IPR051015">
    <property type="entry name" value="EvgA-like"/>
</dbReference>
<dbReference type="Gene3D" id="3.40.50.2300">
    <property type="match status" value="1"/>
</dbReference>
<dbReference type="SMART" id="SM00421">
    <property type="entry name" value="HTH_LUXR"/>
    <property type="match status" value="1"/>
</dbReference>
<dbReference type="PROSITE" id="PS00622">
    <property type="entry name" value="HTH_LUXR_1"/>
    <property type="match status" value="1"/>
</dbReference>
<evidence type="ECO:0000256" key="2">
    <source>
        <dbReference type="ARBA" id="ARBA00023125"/>
    </source>
</evidence>
<dbReference type="PROSITE" id="PS50043">
    <property type="entry name" value="HTH_LUXR_2"/>
    <property type="match status" value="1"/>
</dbReference>
<dbReference type="SUPFAM" id="SSF52172">
    <property type="entry name" value="CheY-like"/>
    <property type="match status" value="1"/>
</dbReference>
<sequence>MSILIADDHPLFREALTRAVASALPQSTIHQADSVPALLTAVEQHPDIDLILLDLTMPGAEGFSALIHLRAHHPTLPVLVVSAREEPALMRRALAHGAAGFVPKSAPVETLAEALQQVLEGERWTPPGLDRQGEVEPDELAFGRRIAELTPQQFRVLGMVGTGLLNKQIAYELAVSEATIKAHMTAIMRKLGAHSRTQVAVLVSRLGLDNEARLESPVD</sequence>
<reference evidence="6 7" key="1">
    <citation type="submission" date="2020-09" db="EMBL/GenBank/DDBJ databases">
        <title>Pseudoxanthomonas sp. CAU 1598 isolated from sand of Yaerae Beach.</title>
        <authorList>
            <person name="Kim W."/>
        </authorList>
    </citation>
    <scope>NUCLEOTIDE SEQUENCE [LARGE SCALE GENOMIC DNA]</scope>
    <source>
        <strain evidence="6 7">CAU 1598</strain>
    </source>
</reference>
<comment type="caution">
    <text evidence="6">The sequence shown here is derived from an EMBL/GenBank/DDBJ whole genome shotgun (WGS) entry which is preliminary data.</text>
</comment>
<evidence type="ECO:0000313" key="7">
    <source>
        <dbReference type="Proteomes" id="UP000613768"/>
    </source>
</evidence>
<dbReference type="PANTHER" id="PTHR45566">
    <property type="entry name" value="HTH-TYPE TRANSCRIPTIONAL REGULATOR YHJB-RELATED"/>
    <property type="match status" value="1"/>
</dbReference>
<dbReference type="PANTHER" id="PTHR45566:SF1">
    <property type="entry name" value="HTH-TYPE TRANSCRIPTIONAL REGULATOR YHJB-RELATED"/>
    <property type="match status" value="1"/>
</dbReference>
<evidence type="ECO:0000313" key="6">
    <source>
        <dbReference type="EMBL" id="MBD8526873.1"/>
    </source>
</evidence>
<dbReference type="InterPro" id="IPR016032">
    <property type="entry name" value="Sig_transdc_resp-reg_C-effctor"/>
</dbReference>
<feature type="domain" description="HTH luxR-type" evidence="4">
    <location>
        <begin position="142"/>
        <end position="207"/>
    </location>
</feature>
<dbReference type="AlphaFoldDB" id="A0AAW3ZLN2"/>
<feature type="modified residue" description="4-aspartylphosphate" evidence="3">
    <location>
        <position position="54"/>
    </location>
</feature>
<gene>
    <name evidence="6" type="ORF">IFO71_14120</name>
</gene>
<dbReference type="SMART" id="SM00448">
    <property type="entry name" value="REC"/>
    <property type="match status" value="1"/>
</dbReference>
<dbReference type="InterPro" id="IPR036388">
    <property type="entry name" value="WH-like_DNA-bd_sf"/>
</dbReference>
<accession>A0AAW3ZLN2</accession>
<keyword evidence="7" id="KW-1185">Reference proteome</keyword>
<keyword evidence="2" id="KW-0238">DNA-binding</keyword>
<dbReference type="InterPro" id="IPR011006">
    <property type="entry name" value="CheY-like_superfamily"/>
</dbReference>
<evidence type="ECO:0000259" key="4">
    <source>
        <dbReference type="PROSITE" id="PS50043"/>
    </source>
</evidence>
<dbReference type="RefSeq" id="WP_192030291.1">
    <property type="nucleotide sequence ID" value="NZ_JACYTR010000033.1"/>
</dbReference>
<dbReference type="InterPro" id="IPR001789">
    <property type="entry name" value="Sig_transdc_resp-reg_receiver"/>
</dbReference>
<dbReference type="Pfam" id="PF00072">
    <property type="entry name" value="Response_reg"/>
    <property type="match status" value="1"/>
</dbReference>
<dbReference type="SUPFAM" id="SSF46894">
    <property type="entry name" value="C-terminal effector domain of the bipartite response regulators"/>
    <property type="match status" value="1"/>
</dbReference>
<dbReference type="InterPro" id="IPR058245">
    <property type="entry name" value="NreC/VraR/RcsB-like_REC"/>
</dbReference>
<dbReference type="Gene3D" id="1.10.10.10">
    <property type="entry name" value="Winged helix-like DNA-binding domain superfamily/Winged helix DNA-binding domain"/>
    <property type="match status" value="1"/>
</dbReference>
<dbReference type="InterPro" id="IPR000792">
    <property type="entry name" value="Tscrpt_reg_LuxR_C"/>
</dbReference>
<dbReference type="EMBL" id="JACYTR010000033">
    <property type="protein sequence ID" value="MBD8526873.1"/>
    <property type="molecule type" value="Genomic_DNA"/>
</dbReference>
<dbReference type="GO" id="GO:0003677">
    <property type="term" value="F:DNA binding"/>
    <property type="evidence" value="ECO:0007669"/>
    <property type="project" value="UniProtKB-KW"/>
</dbReference>
<dbReference type="PROSITE" id="PS50110">
    <property type="entry name" value="RESPONSE_REGULATORY"/>
    <property type="match status" value="1"/>
</dbReference>
<feature type="domain" description="Response regulatory" evidence="5">
    <location>
        <begin position="2"/>
        <end position="119"/>
    </location>
</feature>
<evidence type="ECO:0000256" key="1">
    <source>
        <dbReference type="ARBA" id="ARBA00022553"/>
    </source>
</evidence>
<evidence type="ECO:0000256" key="3">
    <source>
        <dbReference type="PROSITE-ProRule" id="PRU00169"/>
    </source>
</evidence>
<organism evidence="6 7">
    <name type="scientific">Pseudomarimonas arenosa</name>
    <dbReference type="NCBI Taxonomy" id="2774145"/>
    <lineage>
        <taxon>Bacteria</taxon>
        <taxon>Pseudomonadati</taxon>
        <taxon>Pseudomonadota</taxon>
        <taxon>Gammaproteobacteria</taxon>
        <taxon>Lysobacterales</taxon>
        <taxon>Lysobacteraceae</taxon>
        <taxon>Pseudomarimonas</taxon>
    </lineage>
</organism>
<proteinExistence type="predicted"/>
<dbReference type="GO" id="GO:0000160">
    <property type="term" value="P:phosphorelay signal transduction system"/>
    <property type="evidence" value="ECO:0007669"/>
    <property type="project" value="InterPro"/>
</dbReference>